<evidence type="ECO:0000313" key="3">
    <source>
        <dbReference type="Proteomes" id="UP001566132"/>
    </source>
</evidence>
<dbReference type="AlphaFoldDB" id="A0ABD1ED75"/>
<name>A0ABD1ED75_HYPHA</name>
<proteinExistence type="predicted"/>
<keyword evidence="3" id="KW-1185">Reference proteome</keyword>
<reference evidence="2 3" key="1">
    <citation type="submission" date="2024-05" db="EMBL/GenBank/DDBJ databases">
        <title>Genetic variation in Jamaican populations of the coffee berry borer (Hypothenemus hampei).</title>
        <authorList>
            <person name="Errbii M."/>
            <person name="Myrie A."/>
        </authorList>
    </citation>
    <scope>NUCLEOTIDE SEQUENCE [LARGE SCALE GENOMIC DNA]</scope>
    <source>
        <strain evidence="2">JA-Hopewell-2020-01-JO</strain>
        <tissue evidence="2">Whole body</tissue>
    </source>
</reference>
<dbReference type="Proteomes" id="UP001566132">
    <property type="component" value="Unassembled WGS sequence"/>
</dbReference>
<dbReference type="InterPro" id="IPR044822">
    <property type="entry name" value="Myb_DNA-bind_4"/>
</dbReference>
<evidence type="ECO:0000259" key="1">
    <source>
        <dbReference type="Pfam" id="PF13837"/>
    </source>
</evidence>
<feature type="domain" description="Myb/SANT-like DNA-binding" evidence="1">
    <location>
        <begin position="11"/>
        <end position="98"/>
    </location>
</feature>
<comment type="caution">
    <text evidence="2">The sequence shown here is derived from an EMBL/GenBank/DDBJ whole genome shotgun (WGS) entry which is preliminary data.</text>
</comment>
<evidence type="ECO:0000313" key="2">
    <source>
        <dbReference type="EMBL" id="KAL1492577.1"/>
    </source>
</evidence>
<dbReference type="Gene3D" id="1.10.10.60">
    <property type="entry name" value="Homeodomain-like"/>
    <property type="match status" value="1"/>
</dbReference>
<protein>
    <recommendedName>
        <fullName evidence="1">Myb/SANT-like DNA-binding domain-containing protein</fullName>
    </recommendedName>
</protein>
<accession>A0ABD1ED75</accession>
<dbReference type="EMBL" id="JBDJPC010000008">
    <property type="protein sequence ID" value="KAL1492577.1"/>
    <property type="molecule type" value="Genomic_DNA"/>
</dbReference>
<gene>
    <name evidence="2" type="ORF">ABEB36_010817</name>
</gene>
<dbReference type="Pfam" id="PF13837">
    <property type="entry name" value="Myb_DNA-bind_4"/>
    <property type="match status" value="1"/>
</dbReference>
<sequence length="114" mass="13752">MENEDVGDFFKWSHNSTLMFLDLYKEHRKQVGTLEMKNIKQLFEKISKELKYKLKQNITPSNCQNRWKHLERMYKKYVDNNNKIGRGRKSFEYAEVMGEILGKKKNIHPVILSR</sequence>
<organism evidence="2 3">
    <name type="scientific">Hypothenemus hampei</name>
    <name type="common">Coffee berry borer</name>
    <dbReference type="NCBI Taxonomy" id="57062"/>
    <lineage>
        <taxon>Eukaryota</taxon>
        <taxon>Metazoa</taxon>
        <taxon>Ecdysozoa</taxon>
        <taxon>Arthropoda</taxon>
        <taxon>Hexapoda</taxon>
        <taxon>Insecta</taxon>
        <taxon>Pterygota</taxon>
        <taxon>Neoptera</taxon>
        <taxon>Endopterygota</taxon>
        <taxon>Coleoptera</taxon>
        <taxon>Polyphaga</taxon>
        <taxon>Cucujiformia</taxon>
        <taxon>Curculionidae</taxon>
        <taxon>Scolytinae</taxon>
        <taxon>Hypothenemus</taxon>
    </lineage>
</organism>